<dbReference type="GeneID" id="20040624"/>
<sequence length="270" mass="31999">MKKFDTNCSRSVEFNIHCKNIVRRFFIKALAIFTKCHLSPKLKGFLFFSEISIVTVLLWIFHYNSSVATVEIWSPKENHICEWLIWKPSRLLSKEEIATKENHGYSRKNIAHLLELDEESIEEHYESLMCEGFNKNSIKWKIFGKYTPQVEKIMNKINRTIDLELIHALKSDSYNEGNDLASVKESKIERIKSFFCNHFCCFVSHFSVYINNSYFQENTKMRLHYGNEQKIKEELSWFYGVLGCHLSEGYLQKNYNPCKSLHLIQYLEYA</sequence>
<proteinExistence type="predicted"/>
<keyword evidence="1" id="KW-0472">Membrane</keyword>
<reference evidence="2 3" key="1">
    <citation type="submission" date="2013-02" db="EMBL/GenBank/DDBJ databases">
        <title>The Genome Sequence of Plasmodium inui San Antonio 1.</title>
        <authorList>
            <consortium name="The Broad Institute Genome Sequencing Platform"/>
            <consortium name="The Broad Institute Genome Sequencing Center for Infectious Disease"/>
            <person name="Neafsey D."/>
            <person name="Cheeseman I."/>
            <person name="Volkman S."/>
            <person name="Adams J."/>
            <person name="Walker B."/>
            <person name="Young S.K."/>
            <person name="Zeng Q."/>
            <person name="Gargeya S."/>
            <person name="Fitzgerald M."/>
            <person name="Haas B."/>
            <person name="Abouelleil A."/>
            <person name="Alvarado L."/>
            <person name="Arachchi H.M."/>
            <person name="Berlin A.M."/>
            <person name="Chapman S.B."/>
            <person name="Dewar J."/>
            <person name="Goldberg J."/>
            <person name="Griggs A."/>
            <person name="Gujja S."/>
            <person name="Hansen M."/>
            <person name="Howarth C."/>
            <person name="Imamovic A."/>
            <person name="Larimer J."/>
            <person name="McCowan C."/>
            <person name="Murphy C."/>
            <person name="Neiman D."/>
            <person name="Pearson M."/>
            <person name="Priest M."/>
            <person name="Roberts A."/>
            <person name="Saif S."/>
            <person name="Shea T."/>
            <person name="Sisk P."/>
            <person name="Sykes S."/>
            <person name="Wortman J."/>
            <person name="Nusbaum C."/>
            <person name="Birren B."/>
        </authorList>
    </citation>
    <scope>NUCLEOTIDE SEQUENCE [LARGE SCALE GENOMIC DNA]</scope>
    <source>
        <strain evidence="2 3">San Antonio 1</strain>
    </source>
</reference>
<evidence type="ECO:0000313" key="2">
    <source>
        <dbReference type="EMBL" id="EUD64263.1"/>
    </source>
</evidence>
<evidence type="ECO:0000313" key="3">
    <source>
        <dbReference type="Proteomes" id="UP000030640"/>
    </source>
</evidence>
<organism evidence="2 3">
    <name type="scientific">Plasmodium inui San Antonio 1</name>
    <dbReference type="NCBI Taxonomy" id="1237626"/>
    <lineage>
        <taxon>Eukaryota</taxon>
        <taxon>Sar</taxon>
        <taxon>Alveolata</taxon>
        <taxon>Apicomplexa</taxon>
        <taxon>Aconoidasida</taxon>
        <taxon>Haemosporida</taxon>
        <taxon>Plasmodiidae</taxon>
        <taxon>Plasmodium</taxon>
        <taxon>Plasmodium (Plasmodium)</taxon>
    </lineage>
</organism>
<gene>
    <name evidence="2" type="ORF">C922_05350</name>
</gene>
<dbReference type="RefSeq" id="XP_008819143.1">
    <property type="nucleotide sequence ID" value="XM_008820921.1"/>
</dbReference>
<dbReference type="EMBL" id="KI965518">
    <property type="protein sequence ID" value="EUD64263.1"/>
    <property type="molecule type" value="Genomic_DNA"/>
</dbReference>
<keyword evidence="3" id="KW-1185">Reference proteome</keyword>
<evidence type="ECO:0000256" key="1">
    <source>
        <dbReference type="SAM" id="Phobius"/>
    </source>
</evidence>
<protein>
    <submittedName>
        <fullName evidence="2">Uncharacterized protein</fullName>
    </submittedName>
</protein>
<name>W6ZY73_9APIC</name>
<keyword evidence="1" id="KW-1133">Transmembrane helix</keyword>
<dbReference type="OrthoDB" id="383263at2759"/>
<feature type="transmembrane region" description="Helical" evidence="1">
    <location>
        <begin position="45"/>
        <end position="63"/>
    </location>
</feature>
<dbReference type="VEuPathDB" id="PlasmoDB:C922_05350"/>
<keyword evidence="1" id="KW-0812">Transmembrane</keyword>
<dbReference type="Proteomes" id="UP000030640">
    <property type="component" value="Unassembled WGS sequence"/>
</dbReference>
<dbReference type="AlphaFoldDB" id="W6ZY73"/>
<accession>W6ZY73</accession>